<comment type="caution">
    <text evidence="1">The sequence shown here is derived from an EMBL/GenBank/DDBJ whole genome shotgun (WGS) entry which is preliminary data.</text>
</comment>
<sequence length="124" mass="13848">MDLVGLLLELKPLTADPEANFDRVVELLQHHQGLAEYEVARFYVSRAWLEPVSRRLKSVDPRERLQAVRLIPLLFASAPAASQLRHRVKDPDLRVAAAARAAVRKLGLADVALPDTRADPPRQS</sequence>
<evidence type="ECO:0000313" key="1">
    <source>
        <dbReference type="EMBL" id="NMO23626.1"/>
    </source>
</evidence>
<name>A0A848M0I4_9BACT</name>
<feature type="non-terminal residue" evidence="1">
    <location>
        <position position="124"/>
    </location>
</feature>
<dbReference type="EMBL" id="JABBJJ010000696">
    <property type="protein sequence ID" value="NMO23626.1"/>
    <property type="molecule type" value="Genomic_DNA"/>
</dbReference>
<dbReference type="AlphaFoldDB" id="A0A848M0I4"/>
<protein>
    <recommendedName>
        <fullName evidence="3">HEAT repeat domain-containing protein</fullName>
    </recommendedName>
</protein>
<evidence type="ECO:0000313" key="2">
    <source>
        <dbReference type="Proteomes" id="UP000518300"/>
    </source>
</evidence>
<accession>A0A848M0I4</accession>
<evidence type="ECO:0008006" key="3">
    <source>
        <dbReference type="Google" id="ProtNLM"/>
    </source>
</evidence>
<proteinExistence type="predicted"/>
<dbReference type="Proteomes" id="UP000518300">
    <property type="component" value="Unassembled WGS sequence"/>
</dbReference>
<organism evidence="1 2">
    <name type="scientific">Pyxidicoccus fallax</name>
    <dbReference type="NCBI Taxonomy" id="394095"/>
    <lineage>
        <taxon>Bacteria</taxon>
        <taxon>Pseudomonadati</taxon>
        <taxon>Myxococcota</taxon>
        <taxon>Myxococcia</taxon>
        <taxon>Myxococcales</taxon>
        <taxon>Cystobacterineae</taxon>
        <taxon>Myxococcaceae</taxon>
        <taxon>Pyxidicoccus</taxon>
    </lineage>
</organism>
<gene>
    <name evidence="1" type="ORF">HG543_53575</name>
</gene>
<dbReference type="RefSeq" id="WP_169352667.1">
    <property type="nucleotide sequence ID" value="NZ_JABBJJ010000696.1"/>
</dbReference>
<keyword evidence="2" id="KW-1185">Reference proteome</keyword>
<reference evidence="1 2" key="1">
    <citation type="submission" date="2020-04" db="EMBL/GenBank/DDBJ databases">
        <title>Draft genome of Pyxidicoccus fallax type strain.</title>
        <authorList>
            <person name="Whitworth D.E."/>
        </authorList>
    </citation>
    <scope>NUCLEOTIDE SEQUENCE [LARGE SCALE GENOMIC DNA]</scope>
    <source>
        <strain evidence="1 2">DSM 14698</strain>
    </source>
</reference>